<evidence type="ECO:0000313" key="4">
    <source>
        <dbReference type="Proteomes" id="UP000309038"/>
    </source>
</evidence>
<feature type="region of interest" description="Disordered" evidence="1">
    <location>
        <begin position="278"/>
        <end position="409"/>
    </location>
</feature>
<feature type="compositionally biased region" description="Polar residues" evidence="1">
    <location>
        <begin position="507"/>
        <end position="523"/>
    </location>
</feature>
<feature type="compositionally biased region" description="Basic and acidic residues" evidence="1">
    <location>
        <begin position="686"/>
        <end position="695"/>
    </location>
</feature>
<comment type="caution">
    <text evidence="3">The sequence shown here is derived from an EMBL/GenBank/DDBJ whole genome shotgun (WGS) entry which is preliminary data.</text>
</comment>
<gene>
    <name evidence="3" type="ORF">EW026_g3747</name>
</gene>
<feature type="region of interest" description="Disordered" evidence="1">
    <location>
        <begin position="1"/>
        <end position="20"/>
    </location>
</feature>
<dbReference type="InterPro" id="IPR011333">
    <property type="entry name" value="SKP1/BTB/POZ_sf"/>
</dbReference>
<dbReference type="Gene3D" id="3.30.710.10">
    <property type="entry name" value="Potassium Channel Kv1.1, Chain A"/>
    <property type="match status" value="1"/>
</dbReference>
<dbReference type="AlphaFoldDB" id="A0A4V3XAP8"/>
<organism evidence="3 4">
    <name type="scientific">Hermanssonia centrifuga</name>
    <dbReference type="NCBI Taxonomy" id="98765"/>
    <lineage>
        <taxon>Eukaryota</taxon>
        <taxon>Fungi</taxon>
        <taxon>Dikarya</taxon>
        <taxon>Basidiomycota</taxon>
        <taxon>Agaricomycotina</taxon>
        <taxon>Agaricomycetes</taxon>
        <taxon>Polyporales</taxon>
        <taxon>Meruliaceae</taxon>
        <taxon>Hermanssonia</taxon>
    </lineage>
</organism>
<proteinExistence type="predicted"/>
<dbReference type="EMBL" id="SGPJ01000119">
    <property type="protein sequence ID" value="THG98442.1"/>
    <property type="molecule type" value="Genomic_DNA"/>
</dbReference>
<reference evidence="3 4" key="1">
    <citation type="submission" date="2019-02" db="EMBL/GenBank/DDBJ databases">
        <title>Genome sequencing of the rare red list fungi Phlebia centrifuga.</title>
        <authorList>
            <person name="Buettner E."/>
            <person name="Kellner H."/>
        </authorList>
    </citation>
    <scope>NUCLEOTIDE SEQUENCE [LARGE SCALE GENOMIC DNA]</scope>
    <source>
        <strain evidence="3 4">DSM 108282</strain>
    </source>
</reference>
<feature type="compositionally biased region" description="Polar residues" evidence="1">
    <location>
        <begin position="1131"/>
        <end position="1149"/>
    </location>
</feature>
<name>A0A4V3XAP8_9APHY</name>
<feature type="compositionally biased region" description="Polar residues" evidence="1">
    <location>
        <begin position="877"/>
        <end position="886"/>
    </location>
</feature>
<keyword evidence="4" id="KW-1185">Reference proteome</keyword>
<feature type="compositionally biased region" description="Polar residues" evidence="1">
    <location>
        <begin position="788"/>
        <end position="799"/>
    </location>
</feature>
<feature type="compositionally biased region" description="Polar residues" evidence="1">
    <location>
        <begin position="483"/>
        <end position="500"/>
    </location>
</feature>
<evidence type="ECO:0000313" key="3">
    <source>
        <dbReference type="EMBL" id="THG98442.1"/>
    </source>
</evidence>
<dbReference type="InterPro" id="IPR000210">
    <property type="entry name" value="BTB/POZ_dom"/>
</dbReference>
<feature type="compositionally biased region" description="Basic and acidic residues" evidence="1">
    <location>
        <begin position="807"/>
        <end position="816"/>
    </location>
</feature>
<dbReference type="PROSITE" id="PS50097">
    <property type="entry name" value="BTB"/>
    <property type="match status" value="1"/>
</dbReference>
<feature type="compositionally biased region" description="Basic and acidic residues" evidence="1">
    <location>
        <begin position="470"/>
        <end position="482"/>
    </location>
</feature>
<protein>
    <recommendedName>
        <fullName evidence="2">BTB domain-containing protein</fullName>
    </recommendedName>
</protein>
<feature type="compositionally biased region" description="Basic and acidic residues" evidence="1">
    <location>
        <begin position="567"/>
        <end position="579"/>
    </location>
</feature>
<evidence type="ECO:0000256" key="1">
    <source>
        <dbReference type="SAM" id="MobiDB-lite"/>
    </source>
</evidence>
<feature type="compositionally biased region" description="Acidic residues" evidence="1">
    <location>
        <begin position="583"/>
        <end position="597"/>
    </location>
</feature>
<sequence length="1169" mass="123443">MSTYNSPYGSGFPTPSSFSSVSEVAAPSAEKIRRHPKYYLNGGDVHFLVEGYLFRVHRYFFERESAVFREKLGATPASGQAKGSSDAHPFPLDNVRELDFSRFLWVFYNPKYSIYDANVEEWTSILRLAYDWRFAEVKRLACRYLEKFEMDPVDKIELYQMYEVDKRLLIPSYISLVNRLEPLNIHEGRRLSLETALLLATARECARGKPLDSGRHSPTIASVAVDAMVSIIREVFGLTNSSPSSPSLEPISEDSYIASGAAARLAYTNIQDALVNGHVPGDMASPSNTVTSPTKTHKPTKASDVFGGVETPATATTPSSEKPPKTAASEKSSTPNAAASSGNSASANGEKKDPKTVAESKSSDAADSLKKGDDATRPSTPGDAGDQNKKKNGRNGGSQGDDVMKASGAGAIDDEYHYALDDNVPVETTELQLSPSAETLANAAALADENVEPVAERDENLVLTQSPERTSSDLHGEVKSSAEPESTIVQHTPPSGSTIASDHRPASATTSENLSTHLTNEASRINEAGEEASDAFGNNKYDEGSAQTSELDSVSEDRPEAVGNDDLPAKDAADDRLDVTVEPTDDDAWDFDDDSEEAAASSDLLQSAVLIQFDDAQEQGSGVLPTPSGDDELEAQLTTTEDQGRPDIVESQNPGVSSPGAAAIEAESILSSMAASGPTSETALSETERHTETEGHFSVGTEQSDVKVDAQDPEVDATVERSPPVTAADDLDEAETTAGASLLDSAILVRLEDATEGGDTELSPASEAQLPVSRIDQSPSLGPRESDTSLIAESTQSPESALDETTEPSHAERGSAEEEGVEANAKDQGIESTPDSDEPKRGLESAAWNSEVAEAKLETHADSALGQSVDSDDSSSPPEQVTSITSPVPVRAVEETVKGVNPDQQEKLGAGEHTGTSQRQDEGVFPGEDTGALVAGTEEGESSTVVSGATVIGEGAEQHEALPHATPGGGQSISSPTGEEESVPEAKDGAAHTPGHEGISMDANVPIGVDQIMPEPEPELEESAISSSIENDKQAGDGKAIPDSTGVDKPLPEIIEDGVIVVSAQDTHDNQPAEADMDMQEKESTSLTKPELRVNTELGQSTGDGADNEEPVAGLSMAEKLRQDLEDQDTDSAQTTETDTPGDSAASSPAKTRARRKGKKAKRGTGTRP</sequence>
<feature type="region of interest" description="Disordered" evidence="1">
    <location>
        <begin position="447"/>
        <end position="1169"/>
    </location>
</feature>
<feature type="compositionally biased region" description="Polar residues" evidence="1">
    <location>
        <begin position="285"/>
        <end position="294"/>
    </location>
</feature>
<dbReference type="Proteomes" id="UP000309038">
    <property type="component" value="Unassembled WGS sequence"/>
</dbReference>
<feature type="domain" description="BTB" evidence="2">
    <location>
        <begin position="43"/>
        <end position="116"/>
    </location>
</feature>
<feature type="compositionally biased region" description="Low complexity" evidence="1">
    <location>
        <begin position="661"/>
        <end position="676"/>
    </location>
</feature>
<feature type="compositionally biased region" description="Basic residues" evidence="1">
    <location>
        <begin position="1152"/>
        <end position="1169"/>
    </location>
</feature>
<feature type="compositionally biased region" description="Basic and acidic residues" evidence="1">
    <location>
        <begin position="1079"/>
        <end position="1094"/>
    </location>
</feature>
<feature type="compositionally biased region" description="Low complexity" evidence="1">
    <location>
        <begin position="336"/>
        <end position="348"/>
    </location>
</feature>
<feature type="compositionally biased region" description="Basic and acidic residues" evidence="1">
    <location>
        <begin position="349"/>
        <end position="376"/>
    </location>
</feature>
<evidence type="ECO:0000259" key="2">
    <source>
        <dbReference type="PROSITE" id="PS50097"/>
    </source>
</evidence>
<accession>A0A4V3XAP8</accession>
<dbReference type="SUPFAM" id="SSF54695">
    <property type="entry name" value="POZ domain"/>
    <property type="match status" value="1"/>
</dbReference>